<evidence type="ECO:0000256" key="3">
    <source>
        <dbReference type="ARBA" id="ARBA00022723"/>
    </source>
</evidence>
<dbReference type="InterPro" id="IPR026259">
    <property type="entry name" value="MauG/Cytc_peroxidase"/>
</dbReference>
<dbReference type="InterPro" id="IPR004852">
    <property type="entry name" value="Di-haem_cyt_c_peroxidsae"/>
</dbReference>
<feature type="compositionally biased region" description="Acidic residues" evidence="10">
    <location>
        <begin position="331"/>
        <end position="344"/>
    </location>
</feature>
<dbReference type="GO" id="GO:0046872">
    <property type="term" value="F:metal ion binding"/>
    <property type="evidence" value="ECO:0007669"/>
    <property type="project" value="UniProtKB-KW"/>
</dbReference>
<dbReference type="InterPro" id="IPR009056">
    <property type="entry name" value="Cyt_c-like_dom"/>
</dbReference>
<feature type="binding site" description="covalent" evidence="8">
    <location>
        <position position="91"/>
    </location>
    <ligand>
        <name>heme c</name>
        <dbReference type="ChEBI" id="CHEBI:61717"/>
        <label>1</label>
    </ligand>
</feature>
<organism evidence="13 14">
    <name type="scientific">Maribacter ulvicola</name>
    <dbReference type="NCBI Taxonomy" id="228959"/>
    <lineage>
        <taxon>Bacteria</taxon>
        <taxon>Pseudomonadati</taxon>
        <taxon>Bacteroidota</taxon>
        <taxon>Flavobacteriia</taxon>
        <taxon>Flavobacteriales</taxon>
        <taxon>Flavobacteriaceae</taxon>
        <taxon>Maribacter</taxon>
    </lineage>
</organism>
<keyword evidence="5" id="KW-0574">Periplasm</keyword>
<dbReference type="PANTHER" id="PTHR30600:SF10">
    <property type="entry name" value="BLL6722 PROTEIN"/>
    <property type="match status" value="1"/>
</dbReference>
<keyword evidence="4" id="KW-0732">Signal</keyword>
<keyword evidence="11" id="KW-0812">Transmembrane</keyword>
<evidence type="ECO:0000256" key="2">
    <source>
        <dbReference type="ARBA" id="ARBA00022617"/>
    </source>
</evidence>
<feature type="region of interest" description="Disordered" evidence="10">
    <location>
        <begin position="331"/>
        <end position="356"/>
    </location>
</feature>
<evidence type="ECO:0000256" key="4">
    <source>
        <dbReference type="ARBA" id="ARBA00022729"/>
    </source>
</evidence>
<dbReference type="AlphaFoldDB" id="A0A1N6QSC0"/>
<dbReference type="Pfam" id="PF03150">
    <property type="entry name" value="CCP_MauG"/>
    <property type="match status" value="1"/>
</dbReference>
<dbReference type="GO" id="GO:0004130">
    <property type="term" value="F:cytochrome-c peroxidase activity"/>
    <property type="evidence" value="ECO:0007669"/>
    <property type="project" value="TreeGrafter"/>
</dbReference>
<dbReference type="RefSeq" id="WP_076547181.1">
    <property type="nucleotide sequence ID" value="NZ_FTMA01000001.1"/>
</dbReference>
<dbReference type="PROSITE" id="PS51007">
    <property type="entry name" value="CYTC"/>
    <property type="match status" value="1"/>
</dbReference>
<dbReference type="PROSITE" id="PS51257">
    <property type="entry name" value="PROKAR_LIPOPROTEIN"/>
    <property type="match status" value="1"/>
</dbReference>
<keyword evidence="11" id="KW-0472">Membrane</keyword>
<proteinExistence type="predicted"/>
<reference evidence="14" key="1">
    <citation type="submission" date="2017-01" db="EMBL/GenBank/DDBJ databases">
        <authorList>
            <person name="Varghese N."/>
            <person name="Submissions S."/>
        </authorList>
    </citation>
    <scope>NUCLEOTIDE SEQUENCE [LARGE SCALE GENOMIC DNA]</scope>
    <source>
        <strain evidence="14">DSM 15366</strain>
    </source>
</reference>
<feature type="transmembrane region" description="Helical" evidence="11">
    <location>
        <begin position="12"/>
        <end position="28"/>
    </location>
</feature>
<dbReference type="InterPro" id="IPR051395">
    <property type="entry name" value="Cytochrome_c_Peroxidase/MauG"/>
</dbReference>
<evidence type="ECO:0000256" key="7">
    <source>
        <dbReference type="ARBA" id="ARBA00023004"/>
    </source>
</evidence>
<dbReference type="InterPro" id="IPR036909">
    <property type="entry name" value="Cyt_c-like_dom_sf"/>
</dbReference>
<comment type="PTM">
    <text evidence="8">Binds 2 heme groups per subunit.</text>
</comment>
<protein>
    <submittedName>
        <fullName evidence="13">Cytochrome c peroxidase</fullName>
    </submittedName>
</protein>
<evidence type="ECO:0000313" key="13">
    <source>
        <dbReference type="EMBL" id="SIQ19438.1"/>
    </source>
</evidence>
<keyword evidence="6" id="KW-0560">Oxidoreductase</keyword>
<keyword evidence="3 9" id="KW-0479">Metal-binding</keyword>
<evidence type="ECO:0000256" key="9">
    <source>
        <dbReference type="PIRSR" id="PIRSR000294-2"/>
    </source>
</evidence>
<dbReference type="EMBL" id="FTMA01000001">
    <property type="protein sequence ID" value="SIQ19438.1"/>
    <property type="molecule type" value="Genomic_DNA"/>
</dbReference>
<keyword evidence="13" id="KW-0575">Peroxidase</keyword>
<evidence type="ECO:0000256" key="8">
    <source>
        <dbReference type="PIRSR" id="PIRSR000294-1"/>
    </source>
</evidence>
<dbReference type="PANTHER" id="PTHR30600">
    <property type="entry name" value="CYTOCHROME C PEROXIDASE-RELATED"/>
    <property type="match status" value="1"/>
</dbReference>
<comment type="subcellular location">
    <subcellularLocation>
        <location evidence="1">Periplasm</location>
    </subcellularLocation>
</comment>
<feature type="domain" description="Cytochrome c" evidence="12">
    <location>
        <begin position="247"/>
        <end position="382"/>
    </location>
</feature>
<evidence type="ECO:0000256" key="1">
    <source>
        <dbReference type="ARBA" id="ARBA00004418"/>
    </source>
</evidence>
<dbReference type="PIRSF" id="PIRSF000294">
    <property type="entry name" value="Cytochrome-c_peroxidase"/>
    <property type="match status" value="1"/>
</dbReference>
<dbReference type="GO" id="GO:0042597">
    <property type="term" value="C:periplasmic space"/>
    <property type="evidence" value="ECO:0007669"/>
    <property type="project" value="UniProtKB-SubCell"/>
</dbReference>
<evidence type="ECO:0000256" key="10">
    <source>
        <dbReference type="SAM" id="MobiDB-lite"/>
    </source>
</evidence>
<name>A0A1N6QSC0_9FLAO</name>
<feature type="binding site" description="axial binding residue" evidence="9">
    <location>
        <position position="92"/>
    </location>
    <ligand>
        <name>heme c</name>
        <dbReference type="ChEBI" id="CHEBI:61717"/>
        <label>1</label>
    </ligand>
    <ligandPart>
        <name>Fe</name>
        <dbReference type="ChEBI" id="CHEBI:18248"/>
    </ligandPart>
</feature>
<keyword evidence="7 9" id="KW-0408">Iron</keyword>
<dbReference type="OrthoDB" id="9805202at2"/>
<keyword evidence="14" id="KW-1185">Reference proteome</keyword>
<dbReference type="Gene3D" id="1.10.760.10">
    <property type="entry name" value="Cytochrome c-like domain"/>
    <property type="match status" value="2"/>
</dbReference>
<dbReference type="STRING" id="228959.SAMN05421797_1011003"/>
<feature type="binding site" description="covalent" evidence="8">
    <location>
        <position position="88"/>
    </location>
    <ligand>
        <name>heme c</name>
        <dbReference type="ChEBI" id="CHEBI:61717"/>
        <label>1</label>
    </ligand>
</feature>
<gene>
    <name evidence="13" type="ORF">SAMN05421797_1011003</name>
</gene>
<evidence type="ECO:0000256" key="11">
    <source>
        <dbReference type="SAM" id="Phobius"/>
    </source>
</evidence>
<keyword evidence="11" id="KW-1133">Transmembrane helix</keyword>
<evidence type="ECO:0000256" key="6">
    <source>
        <dbReference type="ARBA" id="ARBA00023002"/>
    </source>
</evidence>
<dbReference type="GO" id="GO:0020037">
    <property type="term" value="F:heme binding"/>
    <property type="evidence" value="ECO:0007669"/>
    <property type="project" value="InterPro"/>
</dbReference>
<evidence type="ECO:0000259" key="12">
    <source>
        <dbReference type="PROSITE" id="PS51007"/>
    </source>
</evidence>
<accession>A0A1N6QSC0</accession>
<feature type="binding site" description="axial binding residue" evidence="9">
    <location>
        <position position="265"/>
    </location>
    <ligand>
        <name>heme c</name>
        <dbReference type="ChEBI" id="CHEBI:61717"/>
        <label>2</label>
    </ligand>
    <ligandPart>
        <name>Fe</name>
        <dbReference type="ChEBI" id="CHEBI:18248"/>
    </ligandPart>
</feature>
<dbReference type="GO" id="GO:0009055">
    <property type="term" value="F:electron transfer activity"/>
    <property type="evidence" value="ECO:0007669"/>
    <property type="project" value="InterPro"/>
</dbReference>
<evidence type="ECO:0000256" key="5">
    <source>
        <dbReference type="ARBA" id="ARBA00022764"/>
    </source>
</evidence>
<feature type="binding site" description="covalent" evidence="8">
    <location>
        <position position="264"/>
    </location>
    <ligand>
        <name>heme c</name>
        <dbReference type="ChEBI" id="CHEBI:61717"/>
        <label>2</label>
    </ligand>
</feature>
<evidence type="ECO:0000313" key="14">
    <source>
        <dbReference type="Proteomes" id="UP000186953"/>
    </source>
</evidence>
<sequence length="406" mass="44072">MKNIKSYLTPKNLLVFNLILVILFFLIGCEVDEGGNVFNPVDAIGSIVSPLPEYAPIPQNNAQSPEKILLGKQLYWDPILSGNKDVACATCHHPEKGYTDALDLSIGVGGTGLGEQRVGTVLAKRNAHTVINTAFNGITVDNEVDPLASPMFWDNRAMSLEEQALGPPLSKEEMRGTEIPENAMYDTIVNRLNAIPEYKLAFQNAFGTDEINTDRIAKAIASFERTLIANNSPFDRYMRGDESAMTQEQINGMNAFVNVGCAECHNGPMFSDFQLHILSVPDNPKLPETDTGAGNYAFRTPTLRNLSFTAPYMHNGMHSSLQEVMEFYEDIADGGGDGDDDGGDGGDINPNVSPNQIDPLARQLQMDDDVTGAIIAFMEALNDPNFDKTIPASVPSGLPVGGNIEN</sequence>
<keyword evidence="2 8" id="KW-0349">Heme</keyword>
<comment type="cofactor">
    <cofactor evidence="8">
        <name>heme</name>
        <dbReference type="ChEBI" id="CHEBI:30413"/>
    </cofactor>
    <text evidence="8">Binds 2 heme groups.</text>
</comment>
<dbReference type="Proteomes" id="UP000186953">
    <property type="component" value="Unassembled WGS sequence"/>
</dbReference>
<feature type="binding site" description="covalent" evidence="8">
    <location>
        <position position="261"/>
    </location>
    <ligand>
        <name>heme c</name>
        <dbReference type="ChEBI" id="CHEBI:61717"/>
        <label>2</label>
    </ligand>
</feature>
<dbReference type="SUPFAM" id="SSF46626">
    <property type="entry name" value="Cytochrome c"/>
    <property type="match status" value="2"/>
</dbReference>